<proteinExistence type="inferred from homology"/>
<evidence type="ECO:0000313" key="10">
    <source>
        <dbReference type="EMBL" id="KAG5282216.1"/>
    </source>
</evidence>
<keyword evidence="11" id="KW-1185">Reference proteome</keyword>
<sequence>MKTFIPFALVLMAFYQPAENVIVKEGGFSFPLEVVKKLKDFLDQEPAVKQKSRIGLINTATMCNSPGFPEEFKPLCQSKDAKASLTRLALVTTHMDICEICAYVACTGC</sequence>
<name>A0AAV6H8W9_9TELE</name>
<gene>
    <name evidence="10" type="ORF">AALO_G00053550</name>
</gene>
<comment type="function">
    <text evidence="6">Endogenous activator of intestinal guanylate cyclase. It stimulates this enzyme through the same receptor binding region as the heat-stable enterotoxins. May be a potent physiological regulator of intestinal fluid and electrolyte transport. May be an autocrine/paracrine regulator of intestinal salt and water transport.</text>
</comment>
<dbReference type="Gene3D" id="3.90.1450.10">
    <property type="entry name" value="Guanylin"/>
    <property type="match status" value="1"/>
</dbReference>
<dbReference type="PANTHER" id="PTHR11318:SF4">
    <property type="entry name" value="GUANYLATE CYCLASE ACTIVATOR 2B"/>
    <property type="match status" value="1"/>
</dbReference>
<dbReference type="EMBL" id="JADWDJ010000004">
    <property type="protein sequence ID" value="KAG5282216.1"/>
    <property type="molecule type" value="Genomic_DNA"/>
</dbReference>
<dbReference type="PRINTS" id="PR00774">
    <property type="entry name" value="GUANYLIN"/>
</dbReference>
<evidence type="ECO:0000256" key="7">
    <source>
        <dbReference type="ARBA" id="ARBA00041176"/>
    </source>
</evidence>
<keyword evidence="5 8" id="KW-1015">Disulfide bond</keyword>
<dbReference type="Proteomes" id="UP000823561">
    <property type="component" value="Chromosome 4"/>
</dbReference>
<evidence type="ECO:0000313" key="11">
    <source>
        <dbReference type="Proteomes" id="UP000823561"/>
    </source>
</evidence>
<evidence type="ECO:0000256" key="3">
    <source>
        <dbReference type="ARBA" id="ARBA00022525"/>
    </source>
</evidence>
<comment type="subcellular location">
    <subcellularLocation>
        <location evidence="1">Secreted</location>
    </subcellularLocation>
</comment>
<organism evidence="10 11">
    <name type="scientific">Alosa alosa</name>
    <name type="common">allis shad</name>
    <dbReference type="NCBI Taxonomy" id="278164"/>
    <lineage>
        <taxon>Eukaryota</taxon>
        <taxon>Metazoa</taxon>
        <taxon>Chordata</taxon>
        <taxon>Craniata</taxon>
        <taxon>Vertebrata</taxon>
        <taxon>Euteleostomi</taxon>
        <taxon>Actinopterygii</taxon>
        <taxon>Neopterygii</taxon>
        <taxon>Teleostei</taxon>
        <taxon>Clupei</taxon>
        <taxon>Clupeiformes</taxon>
        <taxon>Clupeoidei</taxon>
        <taxon>Clupeidae</taxon>
        <taxon>Alosa</taxon>
    </lineage>
</organism>
<evidence type="ECO:0000256" key="6">
    <source>
        <dbReference type="ARBA" id="ARBA00037765"/>
    </source>
</evidence>
<reference evidence="10" key="1">
    <citation type="submission" date="2020-10" db="EMBL/GenBank/DDBJ databases">
        <title>Chromosome-scale genome assembly of the Allis shad, Alosa alosa.</title>
        <authorList>
            <person name="Margot Z."/>
            <person name="Christophe K."/>
            <person name="Cabau C."/>
            <person name="Louis A."/>
            <person name="Berthelot C."/>
            <person name="Parey E."/>
            <person name="Roest Crollius H."/>
            <person name="Montfort J."/>
            <person name="Robinson-Rechavi M."/>
            <person name="Bucao C."/>
            <person name="Bouchez O."/>
            <person name="Gislard M."/>
            <person name="Lluch J."/>
            <person name="Milhes M."/>
            <person name="Lampietro C."/>
            <person name="Lopez Roques C."/>
            <person name="Donnadieu C."/>
            <person name="Braasch I."/>
            <person name="Desvignes T."/>
            <person name="Postlethwait J."/>
            <person name="Bobe J."/>
            <person name="Guiguen Y."/>
        </authorList>
    </citation>
    <scope>NUCLEOTIDE SEQUENCE</scope>
    <source>
        <strain evidence="10">M-15738</strain>
        <tissue evidence="10">Blood</tissue>
    </source>
</reference>
<evidence type="ECO:0000256" key="4">
    <source>
        <dbReference type="ARBA" id="ARBA00022729"/>
    </source>
</evidence>
<feature type="signal peptide" evidence="9">
    <location>
        <begin position="1"/>
        <end position="20"/>
    </location>
</feature>
<dbReference type="AlphaFoldDB" id="A0AAV6H8W9"/>
<feature type="disulfide bond" evidence="8">
    <location>
        <begin position="63"/>
        <end position="76"/>
    </location>
</feature>
<keyword evidence="3" id="KW-0964">Secreted</keyword>
<dbReference type="SUPFAM" id="SSF89890">
    <property type="entry name" value="Proguanylin"/>
    <property type="match status" value="1"/>
</dbReference>
<dbReference type="GO" id="GO:0030250">
    <property type="term" value="F:guanylate cyclase activator activity"/>
    <property type="evidence" value="ECO:0007669"/>
    <property type="project" value="InterPro"/>
</dbReference>
<dbReference type="PIRSF" id="PIRSF001849">
    <property type="entry name" value="Guanylin"/>
    <property type="match status" value="1"/>
</dbReference>
<dbReference type="GO" id="GO:0005576">
    <property type="term" value="C:extracellular region"/>
    <property type="evidence" value="ECO:0007669"/>
    <property type="project" value="UniProtKB-SubCell"/>
</dbReference>
<evidence type="ECO:0000256" key="1">
    <source>
        <dbReference type="ARBA" id="ARBA00004613"/>
    </source>
</evidence>
<dbReference type="Pfam" id="PF02058">
    <property type="entry name" value="Guanylin"/>
    <property type="match status" value="1"/>
</dbReference>
<protein>
    <recommendedName>
        <fullName evidence="7">Guanylate cyclase activator 2B</fullName>
    </recommendedName>
</protein>
<comment type="similarity">
    <text evidence="2">Belongs to the guanylin family.</text>
</comment>
<evidence type="ECO:0000256" key="9">
    <source>
        <dbReference type="SAM" id="SignalP"/>
    </source>
</evidence>
<feature type="disulfide bond" evidence="8">
    <location>
        <begin position="98"/>
        <end position="106"/>
    </location>
</feature>
<feature type="disulfide bond" evidence="8">
    <location>
        <begin position="101"/>
        <end position="109"/>
    </location>
</feature>
<evidence type="ECO:0000256" key="2">
    <source>
        <dbReference type="ARBA" id="ARBA00009883"/>
    </source>
</evidence>
<comment type="caution">
    <text evidence="10">The sequence shown here is derived from an EMBL/GenBank/DDBJ whole genome shotgun (WGS) entry which is preliminary data.</text>
</comment>
<dbReference type="InterPro" id="IPR000879">
    <property type="entry name" value="Guanylin"/>
</dbReference>
<evidence type="ECO:0000256" key="5">
    <source>
        <dbReference type="ARBA" id="ARBA00023157"/>
    </source>
</evidence>
<accession>A0AAV6H8W9</accession>
<dbReference type="PANTHER" id="PTHR11318">
    <property type="entry name" value="GUANYLIN FAMILY MEMBER"/>
    <property type="match status" value="1"/>
</dbReference>
<feature type="chain" id="PRO_5043529214" description="Guanylate cyclase activator 2B" evidence="9">
    <location>
        <begin position="21"/>
        <end position="109"/>
    </location>
</feature>
<keyword evidence="4 9" id="KW-0732">Signal</keyword>
<evidence type="ECO:0000256" key="8">
    <source>
        <dbReference type="PIRSR" id="PIRSR001849-50"/>
    </source>
</evidence>
<dbReference type="InterPro" id="IPR036382">
    <property type="entry name" value="Guanylin_sf"/>
</dbReference>